<protein>
    <recommendedName>
        <fullName evidence="1">ACT domain-containing protein</fullName>
    </recommendedName>
</protein>
<dbReference type="SUPFAM" id="SSF55021">
    <property type="entry name" value="ACT-like"/>
    <property type="match status" value="1"/>
</dbReference>
<organism evidence="2 3">
    <name type="scientific">Sphaerisporangium krabiense</name>
    <dbReference type="NCBI Taxonomy" id="763782"/>
    <lineage>
        <taxon>Bacteria</taxon>
        <taxon>Bacillati</taxon>
        <taxon>Actinomycetota</taxon>
        <taxon>Actinomycetes</taxon>
        <taxon>Streptosporangiales</taxon>
        <taxon>Streptosporangiaceae</taxon>
        <taxon>Sphaerisporangium</taxon>
    </lineage>
</organism>
<dbReference type="PROSITE" id="PS51671">
    <property type="entry name" value="ACT"/>
    <property type="match status" value="1"/>
</dbReference>
<dbReference type="AlphaFoldDB" id="A0A7W8Z921"/>
<dbReference type="InterPro" id="IPR002912">
    <property type="entry name" value="ACT_dom"/>
</dbReference>
<dbReference type="InterPro" id="IPR045865">
    <property type="entry name" value="ACT-like_dom_sf"/>
</dbReference>
<name>A0A7W8Z921_9ACTN</name>
<accession>A0A7W8Z921</accession>
<keyword evidence="3" id="KW-1185">Reference proteome</keyword>
<comment type="caution">
    <text evidence="2">The sequence shown here is derived from an EMBL/GenBank/DDBJ whole genome shotgun (WGS) entry which is preliminary data.</text>
</comment>
<dbReference type="Proteomes" id="UP000588112">
    <property type="component" value="Unassembled WGS sequence"/>
</dbReference>
<evidence type="ECO:0000313" key="2">
    <source>
        <dbReference type="EMBL" id="MBB5629742.1"/>
    </source>
</evidence>
<evidence type="ECO:0000313" key="3">
    <source>
        <dbReference type="Proteomes" id="UP000588112"/>
    </source>
</evidence>
<dbReference type="EMBL" id="JACHBR010000001">
    <property type="protein sequence ID" value="MBB5629742.1"/>
    <property type="molecule type" value="Genomic_DNA"/>
</dbReference>
<gene>
    <name evidence="2" type="ORF">BJ981_005441</name>
</gene>
<evidence type="ECO:0000259" key="1">
    <source>
        <dbReference type="PROSITE" id="PS51671"/>
    </source>
</evidence>
<dbReference type="RefSeq" id="WP_184615054.1">
    <property type="nucleotide sequence ID" value="NZ_JACHBR010000001.1"/>
</dbReference>
<feature type="domain" description="ACT" evidence="1">
    <location>
        <begin position="4"/>
        <end position="77"/>
    </location>
</feature>
<proteinExistence type="predicted"/>
<sequence>MMLRVRVSLPDRPGVLGQVARAFGVLGADILQVTVLEREGGRAVDDFTLSWQGGAGADELRERLAVVPGVRIEGVWPTRESPGVSPDYDLLGHVASDAARAFVTLVDAAPDLVGGEWAVAVDSRTGAVVHGSWQAPGVAGLPELTPLRPSAFSEGPLHLVSLPVHGAGLHLVVARAQGPAFHQVELDKIVRVVEIVSLLAASDADRTVA</sequence>
<reference evidence="2 3" key="1">
    <citation type="submission" date="2020-08" db="EMBL/GenBank/DDBJ databases">
        <title>Sequencing the genomes of 1000 actinobacteria strains.</title>
        <authorList>
            <person name="Klenk H.-P."/>
        </authorList>
    </citation>
    <scope>NUCLEOTIDE SEQUENCE [LARGE SCALE GENOMIC DNA]</scope>
    <source>
        <strain evidence="2 3">DSM 45790</strain>
    </source>
</reference>